<evidence type="ECO:0000256" key="1">
    <source>
        <dbReference type="SAM" id="MobiDB-lite"/>
    </source>
</evidence>
<proteinExistence type="predicted"/>
<protein>
    <submittedName>
        <fullName evidence="2">Uncharacterized protein</fullName>
    </submittedName>
</protein>
<keyword evidence="3" id="KW-1185">Reference proteome</keyword>
<comment type="caution">
    <text evidence="2">The sequence shown here is derived from an EMBL/GenBank/DDBJ whole genome shotgun (WGS) entry which is preliminary data.</text>
</comment>
<name>A0ABY2QT57_9HYPH</name>
<dbReference type="EMBL" id="STGT01000003">
    <property type="protein sequence ID" value="THV13781.1"/>
    <property type="molecule type" value="Genomic_DNA"/>
</dbReference>
<accession>A0ABY2QT57</accession>
<feature type="region of interest" description="Disordered" evidence="1">
    <location>
        <begin position="245"/>
        <end position="266"/>
    </location>
</feature>
<organism evidence="2 3">
    <name type="scientific">Rhizobium rhizophilum</name>
    <dbReference type="NCBI Taxonomy" id="1850373"/>
    <lineage>
        <taxon>Bacteria</taxon>
        <taxon>Pseudomonadati</taxon>
        <taxon>Pseudomonadota</taxon>
        <taxon>Alphaproteobacteria</taxon>
        <taxon>Hyphomicrobiales</taxon>
        <taxon>Rhizobiaceae</taxon>
        <taxon>Rhizobium/Agrobacterium group</taxon>
        <taxon>Rhizobium</taxon>
    </lineage>
</organism>
<dbReference type="Proteomes" id="UP000309667">
    <property type="component" value="Unassembled WGS sequence"/>
</dbReference>
<sequence>MSIFDTSSVEAGHRRLASSLSQYTAALEATGVLVDAALLRQNFVRSDAEGQIRFLALSQLGFRLVNDIGAAIKLLEAGYFVQAAAFGRDMAEIGMLAIHFAGNPDDLLKWARLEGKQRYRSFGRSQLKNAAAPEHFTYFNNRFDFFLEFGTHPSFQSIAAHLDGERLHVGPHINQSLFQNTYKDLANLAWRAADIGGLVYKAVFDLSVAELLPNEFASFMHHGGVLRNLEIKDIEHETFTKSAADDEFIGDNPTSPHAGEDGKSKV</sequence>
<gene>
    <name evidence="2" type="ORF">E9677_12810</name>
</gene>
<evidence type="ECO:0000313" key="3">
    <source>
        <dbReference type="Proteomes" id="UP000309667"/>
    </source>
</evidence>
<evidence type="ECO:0000313" key="2">
    <source>
        <dbReference type="EMBL" id="THV13781.1"/>
    </source>
</evidence>
<reference evidence="2 3" key="1">
    <citation type="submission" date="2019-04" db="EMBL/GenBank/DDBJ databases">
        <title>Genome sequence of strain 7209-2.</title>
        <authorList>
            <person name="Gao J."/>
            <person name="Sun J."/>
        </authorList>
    </citation>
    <scope>NUCLEOTIDE SEQUENCE [LARGE SCALE GENOMIC DNA]</scope>
    <source>
        <strain evidence="2 3">7209-2</strain>
    </source>
</reference>
<dbReference type="RefSeq" id="WP_136558489.1">
    <property type="nucleotide sequence ID" value="NZ_STGT01000003.1"/>
</dbReference>